<feature type="region of interest" description="Disordered" evidence="1">
    <location>
        <begin position="81"/>
        <end position="102"/>
    </location>
</feature>
<accession>A0AAV2L9Y1</accession>
<evidence type="ECO:0000313" key="2">
    <source>
        <dbReference type="EMBL" id="CAL1599173.1"/>
    </source>
</evidence>
<keyword evidence="3" id="KW-1185">Reference proteome</keyword>
<evidence type="ECO:0000256" key="1">
    <source>
        <dbReference type="SAM" id="MobiDB-lite"/>
    </source>
</evidence>
<protein>
    <submittedName>
        <fullName evidence="2">Uncharacterized protein</fullName>
    </submittedName>
</protein>
<dbReference type="EMBL" id="OZ035845">
    <property type="protein sequence ID" value="CAL1599173.1"/>
    <property type="molecule type" value="Genomic_DNA"/>
</dbReference>
<gene>
    <name evidence="2" type="ORF">KC01_LOCUS27491</name>
</gene>
<proteinExistence type="predicted"/>
<evidence type="ECO:0000313" key="3">
    <source>
        <dbReference type="Proteomes" id="UP001497482"/>
    </source>
</evidence>
<reference evidence="2 3" key="1">
    <citation type="submission" date="2024-04" db="EMBL/GenBank/DDBJ databases">
        <authorList>
            <person name="Waldvogel A.-M."/>
            <person name="Schoenle A."/>
        </authorList>
    </citation>
    <scope>NUCLEOTIDE SEQUENCE [LARGE SCALE GENOMIC DNA]</scope>
</reference>
<sequence length="102" mass="10982">MASLGGLMEDCGGSVVSLRCVEHEKVVRHAHIFQITVEQLRKVEVKVDFGPVPNPHNPPPLCSSSISQTPALSPELQYEINIGPAGNERSPQEIEGAEPGED</sequence>
<name>A0AAV2L9Y1_KNICA</name>
<organism evidence="2 3">
    <name type="scientific">Knipowitschia caucasica</name>
    <name type="common">Caucasian dwarf goby</name>
    <name type="synonym">Pomatoschistus caucasicus</name>
    <dbReference type="NCBI Taxonomy" id="637954"/>
    <lineage>
        <taxon>Eukaryota</taxon>
        <taxon>Metazoa</taxon>
        <taxon>Chordata</taxon>
        <taxon>Craniata</taxon>
        <taxon>Vertebrata</taxon>
        <taxon>Euteleostomi</taxon>
        <taxon>Actinopterygii</taxon>
        <taxon>Neopterygii</taxon>
        <taxon>Teleostei</taxon>
        <taxon>Neoteleostei</taxon>
        <taxon>Acanthomorphata</taxon>
        <taxon>Gobiaria</taxon>
        <taxon>Gobiiformes</taxon>
        <taxon>Gobioidei</taxon>
        <taxon>Gobiidae</taxon>
        <taxon>Gobiinae</taxon>
        <taxon>Knipowitschia</taxon>
    </lineage>
</organism>
<dbReference type="AlphaFoldDB" id="A0AAV2L9Y1"/>
<dbReference type="Proteomes" id="UP001497482">
    <property type="component" value="Chromosome 23"/>
</dbReference>